<dbReference type="PRINTS" id="PR00458">
    <property type="entry name" value="PEROXIDASE"/>
</dbReference>
<comment type="cofactor">
    <cofactor evidence="12">
        <name>heme b</name>
        <dbReference type="ChEBI" id="CHEBI:60344"/>
    </cofactor>
    <text evidence="12">Binds 1 heme b (iron(II)-protoporphyrin IX) group per subunit.</text>
</comment>
<feature type="chain" id="PRO_5032970369" description="Plant heme peroxidase family profile domain-containing protein" evidence="16">
    <location>
        <begin position="27"/>
        <end position="272"/>
    </location>
</feature>
<feature type="binding site" evidence="12">
    <location>
        <position position="78"/>
    </location>
    <ligand>
        <name>Ca(2+)</name>
        <dbReference type="ChEBI" id="CHEBI:29108"/>
        <label>1</label>
    </ligand>
</feature>
<keyword evidence="7" id="KW-0560">Oxidoreductase</keyword>
<comment type="similarity">
    <text evidence="15">Belongs to the peroxidase family.</text>
</comment>
<feature type="binding site" evidence="12">
    <location>
        <position position="146"/>
    </location>
    <ligand>
        <name>Ca(2+)</name>
        <dbReference type="ChEBI" id="CHEBI:29108"/>
        <label>2</label>
    </ligand>
</feature>
<gene>
    <name evidence="18" type="ORF">HU200_050045</name>
</gene>
<evidence type="ECO:0000256" key="9">
    <source>
        <dbReference type="ARBA" id="ARBA00023157"/>
    </source>
</evidence>
<evidence type="ECO:0000256" key="1">
    <source>
        <dbReference type="ARBA" id="ARBA00000189"/>
    </source>
</evidence>
<dbReference type="PANTHER" id="PTHR31388:SF24">
    <property type="entry name" value="PEROXIDASE 52"/>
    <property type="match status" value="1"/>
</dbReference>
<keyword evidence="16" id="KW-0732">Signal</keyword>
<keyword evidence="8 12" id="KW-0408">Iron</keyword>
<evidence type="ECO:0000256" key="8">
    <source>
        <dbReference type="ARBA" id="ARBA00023004"/>
    </source>
</evidence>
<keyword evidence="4" id="KW-0349">Heme</keyword>
<comment type="subcellular location">
    <subcellularLocation>
        <location evidence="2">Secreted</location>
    </subcellularLocation>
</comment>
<dbReference type="EMBL" id="JACEFO010002240">
    <property type="protein sequence ID" value="KAF8671332.1"/>
    <property type="molecule type" value="Genomic_DNA"/>
</dbReference>
<reference evidence="18" key="1">
    <citation type="submission" date="2020-07" db="EMBL/GenBank/DDBJ databases">
        <title>Genome sequence and genetic diversity analysis of an under-domesticated orphan crop, white fonio (Digitaria exilis).</title>
        <authorList>
            <person name="Bennetzen J.L."/>
            <person name="Chen S."/>
            <person name="Ma X."/>
            <person name="Wang X."/>
            <person name="Yssel A.E.J."/>
            <person name="Chaluvadi S.R."/>
            <person name="Johnson M."/>
            <person name="Gangashetty P."/>
            <person name="Hamidou F."/>
            <person name="Sanogo M.D."/>
            <person name="Zwaenepoel A."/>
            <person name="Wallace J."/>
            <person name="Van De Peer Y."/>
            <person name="Van Deynze A."/>
        </authorList>
    </citation>
    <scope>NUCLEOTIDE SEQUENCE</scope>
    <source>
        <tissue evidence="18">Leaves</tissue>
    </source>
</reference>
<evidence type="ECO:0000256" key="7">
    <source>
        <dbReference type="ARBA" id="ARBA00023002"/>
    </source>
</evidence>
<evidence type="ECO:0000256" key="14">
    <source>
        <dbReference type="PIRSR" id="PIRSR600823-5"/>
    </source>
</evidence>
<dbReference type="PROSITE" id="PS50873">
    <property type="entry name" value="PEROXIDASE_4"/>
    <property type="match status" value="1"/>
</dbReference>
<dbReference type="InterPro" id="IPR000823">
    <property type="entry name" value="Peroxidase_pln"/>
</dbReference>
<dbReference type="InterPro" id="IPR002016">
    <property type="entry name" value="Haem_peroxidase"/>
</dbReference>
<feature type="site" description="Transition state stabilizer" evidence="13">
    <location>
        <position position="64"/>
    </location>
</feature>
<evidence type="ECO:0000256" key="5">
    <source>
        <dbReference type="ARBA" id="ARBA00022723"/>
    </source>
</evidence>
<evidence type="ECO:0000256" key="3">
    <source>
        <dbReference type="ARBA" id="ARBA00022559"/>
    </source>
</evidence>
<feature type="binding site" evidence="12">
    <location>
        <position position="195"/>
    </location>
    <ligand>
        <name>Ca(2+)</name>
        <dbReference type="ChEBI" id="CHEBI:29108"/>
        <label>2</label>
    </ligand>
</feature>
<dbReference type="PANTHER" id="PTHR31388">
    <property type="entry name" value="PEROXIDASE 72-RELATED"/>
    <property type="match status" value="1"/>
</dbReference>
<dbReference type="CDD" id="cd00693">
    <property type="entry name" value="secretory_peroxidase"/>
    <property type="match status" value="1"/>
</dbReference>
<dbReference type="SUPFAM" id="SSF48113">
    <property type="entry name" value="Heme-dependent peroxidases"/>
    <property type="match status" value="1"/>
</dbReference>
<dbReference type="GO" id="GO:0140825">
    <property type="term" value="F:lactoperoxidase activity"/>
    <property type="evidence" value="ECO:0007669"/>
    <property type="project" value="UniProtKB-EC"/>
</dbReference>
<dbReference type="GO" id="GO:0006979">
    <property type="term" value="P:response to oxidative stress"/>
    <property type="evidence" value="ECO:0007669"/>
    <property type="project" value="InterPro"/>
</dbReference>
<dbReference type="PRINTS" id="PR00461">
    <property type="entry name" value="PLPEROXIDASE"/>
</dbReference>
<evidence type="ECO:0000256" key="11">
    <source>
        <dbReference type="PIRSR" id="PIRSR600823-1"/>
    </source>
</evidence>
<sequence>MATRVSAAARCIALLLLLALAGSSSAQLSTSFYSSSCPGLYGAVKSVVKSAIAREKRMGASILRLFFHDCFVQGCDASLLLDDTASFQGEKMAKPNNGSVRGFEVMDAIKSAVEKACPGVVSCADILAIAARDSVVILDCKLGAHTIGLARCTNFRAHIYNETNIDGAFARTRQSGCPSTSGTGDNNLAPLDLQTPTVFENNYYKNLVGKKGLLHSDQELFNGGATDAQVQSYVSSQSTFFTDFVTGMIKMGDITPLTGSNGEIRKNCRRIN</sequence>
<feature type="binding site" description="axial binding residue" evidence="12">
    <location>
        <position position="145"/>
    </location>
    <ligand>
        <name>heme b</name>
        <dbReference type="ChEBI" id="CHEBI:60344"/>
    </ligand>
    <ligandPart>
        <name>Fe</name>
        <dbReference type="ChEBI" id="CHEBI:18248"/>
    </ligandPart>
</feature>
<keyword evidence="9 14" id="KW-1015">Disulfide bond</keyword>
<dbReference type="InterPro" id="IPR033905">
    <property type="entry name" value="Secretory_peroxidase"/>
</dbReference>
<feature type="disulfide bond" evidence="14">
    <location>
        <begin position="123"/>
        <end position="268"/>
    </location>
</feature>
<dbReference type="InterPro" id="IPR010255">
    <property type="entry name" value="Haem_peroxidase_sf"/>
</dbReference>
<evidence type="ECO:0000256" key="16">
    <source>
        <dbReference type="SAM" id="SignalP"/>
    </source>
</evidence>
<evidence type="ECO:0000256" key="4">
    <source>
        <dbReference type="ARBA" id="ARBA00022617"/>
    </source>
</evidence>
<feature type="signal peptide" evidence="16">
    <location>
        <begin position="1"/>
        <end position="26"/>
    </location>
</feature>
<evidence type="ECO:0000256" key="12">
    <source>
        <dbReference type="PIRSR" id="PIRSR600823-3"/>
    </source>
</evidence>
<feature type="binding site" evidence="12">
    <location>
        <position position="90"/>
    </location>
    <ligand>
        <name>Ca(2+)</name>
        <dbReference type="ChEBI" id="CHEBI:29108"/>
        <label>1</label>
    </ligand>
</feature>
<feature type="disulfide bond" evidence="14">
    <location>
        <begin position="152"/>
        <end position="177"/>
    </location>
</feature>
<feature type="binding site" evidence="12">
    <location>
        <position position="69"/>
    </location>
    <ligand>
        <name>Ca(2+)</name>
        <dbReference type="ChEBI" id="CHEBI:29108"/>
        <label>1</label>
    </ligand>
</feature>
<dbReference type="GO" id="GO:0046872">
    <property type="term" value="F:metal ion binding"/>
    <property type="evidence" value="ECO:0007669"/>
    <property type="project" value="UniProtKB-KW"/>
</dbReference>
<comment type="caution">
    <text evidence="18">The sequence shown here is derived from an EMBL/GenBank/DDBJ whole genome shotgun (WGS) entry which is preliminary data.</text>
</comment>
<keyword evidence="3" id="KW-0575">Peroxidase</keyword>
<dbReference type="Gene3D" id="1.10.520.10">
    <property type="match status" value="1"/>
</dbReference>
<evidence type="ECO:0000259" key="17">
    <source>
        <dbReference type="PROSITE" id="PS50873"/>
    </source>
</evidence>
<dbReference type="Pfam" id="PF00141">
    <property type="entry name" value="peroxidase"/>
    <property type="match status" value="2"/>
</dbReference>
<feature type="binding site" evidence="12">
    <location>
        <position position="72"/>
    </location>
    <ligand>
        <name>Ca(2+)</name>
        <dbReference type="ChEBI" id="CHEBI:29108"/>
        <label>1</label>
    </ligand>
</feature>
<protein>
    <recommendedName>
        <fullName evidence="17">Plant heme peroxidase family profile domain-containing protein</fullName>
    </recommendedName>
</protein>
<dbReference type="Proteomes" id="UP000636709">
    <property type="component" value="Unassembled WGS sequence"/>
</dbReference>
<dbReference type="GO" id="GO:0020037">
    <property type="term" value="F:heme binding"/>
    <property type="evidence" value="ECO:0007669"/>
    <property type="project" value="InterPro"/>
</dbReference>
<dbReference type="GO" id="GO:0042744">
    <property type="term" value="P:hydrogen peroxide catabolic process"/>
    <property type="evidence" value="ECO:0007669"/>
    <property type="project" value="UniProtKB-KW"/>
</dbReference>
<dbReference type="AlphaFoldDB" id="A0A835E7Z1"/>
<name>A0A835E7Z1_9POAL</name>
<feature type="binding site" evidence="12">
    <location>
        <position position="74"/>
    </location>
    <ligand>
        <name>Ca(2+)</name>
        <dbReference type="ChEBI" id="CHEBI:29108"/>
        <label>1</label>
    </ligand>
</feature>
<comment type="cofactor">
    <cofactor evidence="12">
        <name>Ca(2+)</name>
        <dbReference type="ChEBI" id="CHEBI:29108"/>
    </cofactor>
    <text evidence="12">Binds 2 calcium ions per subunit.</text>
</comment>
<dbReference type="PROSITE" id="PS00436">
    <property type="entry name" value="PEROXIDASE_2"/>
    <property type="match status" value="1"/>
</dbReference>
<feature type="active site" description="Proton acceptor" evidence="11">
    <location>
        <position position="68"/>
    </location>
</feature>
<evidence type="ECO:0000256" key="2">
    <source>
        <dbReference type="ARBA" id="ARBA00004613"/>
    </source>
</evidence>
<organism evidence="18 19">
    <name type="scientific">Digitaria exilis</name>
    <dbReference type="NCBI Taxonomy" id="1010633"/>
    <lineage>
        <taxon>Eukaryota</taxon>
        <taxon>Viridiplantae</taxon>
        <taxon>Streptophyta</taxon>
        <taxon>Embryophyta</taxon>
        <taxon>Tracheophyta</taxon>
        <taxon>Spermatophyta</taxon>
        <taxon>Magnoliopsida</taxon>
        <taxon>Liliopsida</taxon>
        <taxon>Poales</taxon>
        <taxon>Poaceae</taxon>
        <taxon>PACMAD clade</taxon>
        <taxon>Panicoideae</taxon>
        <taxon>Panicodae</taxon>
        <taxon>Paniceae</taxon>
        <taxon>Anthephorinae</taxon>
        <taxon>Digitaria</taxon>
    </lineage>
</organism>
<accession>A0A835E7Z1</accession>
<dbReference type="GO" id="GO:0005576">
    <property type="term" value="C:extracellular region"/>
    <property type="evidence" value="ECO:0007669"/>
    <property type="project" value="UniProtKB-SubCell"/>
</dbReference>
<evidence type="ECO:0000256" key="6">
    <source>
        <dbReference type="ARBA" id="ARBA00022837"/>
    </source>
</evidence>
<keyword evidence="5 12" id="KW-0479">Metal-binding</keyword>
<feature type="domain" description="Plant heme peroxidase family profile" evidence="17">
    <location>
        <begin position="27"/>
        <end position="272"/>
    </location>
</feature>
<feature type="binding site" evidence="12">
    <location>
        <position position="76"/>
    </location>
    <ligand>
        <name>Ca(2+)</name>
        <dbReference type="ChEBI" id="CHEBI:29108"/>
        <label>1</label>
    </ligand>
</feature>
<proteinExistence type="inferred from homology"/>
<evidence type="ECO:0000256" key="13">
    <source>
        <dbReference type="PIRSR" id="PIRSR600823-4"/>
    </source>
</evidence>
<evidence type="ECO:0000256" key="10">
    <source>
        <dbReference type="ARBA" id="ARBA00023324"/>
    </source>
</evidence>
<feature type="disulfide bond" evidence="14">
    <location>
        <begin position="37"/>
        <end position="117"/>
    </location>
</feature>
<dbReference type="InterPro" id="IPR019794">
    <property type="entry name" value="Peroxidases_AS"/>
</dbReference>
<comment type="catalytic activity">
    <reaction evidence="1">
        <text>2 a phenolic donor + H2O2 = 2 a phenolic radical donor + 2 H2O</text>
        <dbReference type="Rhea" id="RHEA:56136"/>
        <dbReference type="ChEBI" id="CHEBI:15377"/>
        <dbReference type="ChEBI" id="CHEBI:16240"/>
        <dbReference type="ChEBI" id="CHEBI:139520"/>
        <dbReference type="ChEBI" id="CHEBI:139521"/>
        <dbReference type="EC" id="1.11.1.7"/>
    </reaction>
</comment>
<evidence type="ECO:0000256" key="15">
    <source>
        <dbReference type="RuleBase" id="RU004241"/>
    </source>
</evidence>
<keyword evidence="6 12" id="KW-0106">Calcium</keyword>
<feature type="disulfide bond" evidence="14">
    <location>
        <begin position="70"/>
        <end position="75"/>
    </location>
</feature>
<feature type="binding site" evidence="12">
    <location>
        <position position="192"/>
    </location>
    <ligand>
        <name>Ca(2+)</name>
        <dbReference type="ChEBI" id="CHEBI:29108"/>
        <label>2</label>
    </ligand>
</feature>
<evidence type="ECO:0000313" key="19">
    <source>
        <dbReference type="Proteomes" id="UP000636709"/>
    </source>
</evidence>
<keyword evidence="19" id="KW-1185">Reference proteome</keyword>
<evidence type="ECO:0000313" key="18">
    <source>
        <dbReference type="EMBL" id="KAF8671332.1"/>
    </source>
</evidence>
<keyword evidence="10" id="KW-0376">Hydrogen peroxide</keyword>
<dbReference type="OrthoDB" id="2113341at2759"/>